<feature type="compositionally biased region" description="Polar residues" evidence="4">
    <location>
        <begin position="1071"/>
        <end position="1089"/>
    </location>
</feature>
<dbReference type="Pfam" id="PF16755">
    <property type="entry name" value="Beta-prop_NUP159_NUP214"/>
    <property type="match status" value="1"/>
</dbReference>
<reference evidence="7" key="1">
    <citation type="journal article" date="2017" name="Nat. Microbiol.">
        <title>Global analysis of biosynthetic gene clusters reveals vast potential of secondary metabolite production in Penicillium species.</title>
        <authorList>
            <person name="Nielsen J.C."/>
            <person name="Grijseels S."/>
            <person name="Prigent S."/>
            <person name="Ji B."/>
            <person name="Dainat J."/>
            <person name="Nielsen K.F."/>
            <person name="Frisvad J.C."/>
            <person name="Workman M."/>
            <person name="Nielsen J."/>
        </authorList>
    </citation>
    <scope>NUCLEOTIDE SEQUENCE [LARGE SCALE GENOMIC DNA]</scope>
    <source>
        <strain evidence="7">IBT 4502</strain>
    </source>
</reference>
<feature type="region of interest" description="Disordered" evidence="4">
    <location>
        <begin position="1534"/>
        <end position="1558"/>
    </location>
</feature>
<dbReference type="OrthoDB" id="248320at2759"/>
<feature type="region of interest" description="Disordered" evidence="4">
    <location>
        <begin position="1186"/>
        <end position="1217"/>
    </location>
</feature>
<keyword evidence="3" id="KW-0539">Nucleus</keyword>
<proteinExistence type="predicted"/>
<dbReference type="Gene3D" id="2.130.10.10">
    <property type="entry name" value="YVTN repeat-like/Quinoprotein amine dehydrogenase"/>
    <property type="match status" value="1"/>
</dbReference>
<name>A0A1V6NC43_PENPO</name>
<organism evidence="6 7">
    <name type="scientific">Penicillium polonicum</name>
    <dbReference type="NCBI Taxonomy" id="60169"/>
    <lineage>
        <taxon>Eukaryota</taxon>
        <taxon>Fungi</taxon>
        <taxon>Dikarya</taxon>
        <taxon>Ascomycota</taxon>
        <taxon>Pezizomycotina</taxon>
        <taxon>Eurotiomycetes</taxon>
        <taxon>Eurotiomycetidae</taxon>
        <taxon>Eurotiales</taxon>
        <taxon>Aspergillaceae</taxon>
        <taxon>Penicillium</taxon>
    </lineage>
</organism>
<feature type="compositionally biased region" description="Polar residues" evidence="4">
    <location>
        <begin position="828"/>
        <end position="838"/>
    </location>
</feature>
<dbReference type="FunFam" id="2.130.10.10:FF:000645">
    <property type="entry name" value="Putative nuclear pore complex subunit Nup159"/>
    <property type="match status" value="1"/>
</dbReference>
<feature type="compositionally biased region" description="Polar residues" evidence="4">
    <location>
        <begin position="565"/>
        <end position="581"/>
    </location>
</feature>
<evidence type="ECO:0000256" key="3">
    <source>
        <dbReference type="ARBA" id="ARBA00023242"/>
    </source>
</evidence>
<protein>
    <recommendedName>
        <fullName evidence="5">Nucleoporin Nup159/Nup146 N-terminal domain-containing protein</fullName>
    </recommendedName>
</protein>
<feature type="compositionally biased region" description="Gly residues" evidence="4">
    <location>
        <begin position="587"/>
        <end position="596"/>
    </location>
</feature>
<dbReference type="Proteomes" id="UP000191408">
    <property type="component" value="Unassembled WGS sequence"/>
</dbReference>
<gene>
    <name evidence="6" type="ORF">PENPOL_c013G03081</name>
</gene>
<evidence type="ECO:0000256" key="1">
    <source>
        <dbReference type="ARBA" id="ARBA00004123"/>
    </source>
</evidence>
<dbReference type="STRING" id="60169.A0A1V6NC43"/>
<accession>A0A1V6NC43</accession>
<evidence type="ECO:0000313" key="6">
    <source>
        <dbReference type="EMBL" id="OQD62205.1"/>
    </source>
</evidence>
<dbReference type="InterPro" id="IPR015943">
    <property type="entry name" value="WD40/YVTN_repeat-like_dom_sf"/>
</dbReference>
<evidence type="ECO:0000313" key="7">
    <source>
        <dbReference type="Proteomes" id="UP000191408"/>
    </source>
</evidence>
<dbReference type="GO" id="GO:0006606">
    <property type="term" value="P:protein import into nucleus"/>
    <property type="evidence" value="ECO:0007669"/>
    <property type="project" value="TreeGrafter"/>
</dbReference>
<evidence type="ECO:0000256" key="2">
    <source>
        <dbReference type="ARBA" id="ARBA00022448"/>
    </source>
</evidence>
<feature type="compositionally biased region" description="Low complexity" evidence="4">
    <location>
        <begin position="498"/>
        <end position="511"/>
    </location>
</feature>
<feature type="region of interest" description="Disordered" evidence="4">
    <location>
        <begin position="532"/>
        <end position="1166"/>
    </location>
</feature>
<dbReference type="InterPro" id="IPR039462">
    <property type="entry name" value="Nup159/Nup146_N"/>
</dbReference>
<feature type="region of interest" description="Disordered" evidence="4">
    <location>
        <begin position="461"/>
        <end position="511"/>
    </location>
</feature>
<feature type="compositionally biased region" description="Gly residues" evidence="4">
    <location>
        <begin position="614"/>
        <end position="628"/>
    </location>
</feature>
<dbReference type="GO" id="GO:0006405">
    <property type="term" value="P:RNA export from nucleus"/>
    <property type="evidence" value="ECO:0007669"/>
    <property type="project" value="TreeGrafter"/>
</dbReference>
<dbReference type="GO" id="GO:0008139">
    <property type="term" value="F:nuclear localization sequence binding"/>
    <property type="evidence" value="ECO:0007669"/>
    <property type="project" value="TreeGrafter"/>
</dbReference>
<comment type="subcellular location">
    <subcellularLocation>
        <location evidence="1">Nucleus</location>
    </subcellularLocation>
</comment>
<keyword evidence="7" id="KW-1185">Reference proteome</keyword>
<feature type="compositionally biased region" description="Low complexity" evidence="4">
    <location>
        <begin position="798"/>
        <end position="819"/>
    </location>
</feature>
<dbReference type="InterPro" id="IPR026054">
    <property type="entry name" value="Nucleoporin"/>
</dbReference>
<feature type="region of interest" description="Disordered" evidence="4">
    <location>
        <begin position="1466"/>
        <end position="1512"/>
    </location>
</feature>
<keyword evidence="2" id="KW-0813">Transport</keyword>
<comment type="caution">
    <text evidence="6">The sequence shown here is derived from an EMBL/GenBank/DDBJ whole genome shotgun (WGS) entry which is preliminary data.</text>
</comment>
<dbReference type="SUPFAM" id="SSF117289">
    <property type="entry name" value="Nucleoporin domain"/>
    <property type="match status" value="1"/>
</dbReference>
<sequence>MAFNFGASNPAGGSASAELGSELPDVFTDEVGFKGVSGDANIRFLPTAWPDDALPAPTSSLLAVAHTKGLIVGAGPDALVITTADVVRKSIEAPAGEDMEKTKPFQPIATIPLPSRPTHVAFTPGDDGLILATENGPTISVFDTNTLTQGNAQPAISIPTNGVSLRALTPNPDPSSTLVALVTVNGELLIADLKAGSLVPGPNGPVLKDGVSCASWSNKGKQLVAGLADGTGYQMTPDGTKKAEVPRPSDLEGDCHISSIAWLENDVFFVTYTPNAAEDDMGMNPGSSYYIITRRKQAPFLIQKLPEVCSTMGFMLKRGPAFQFITRIREYKPHLRDVLIIASTASTDLGLITRSDQPLANDERTKSHVGQFMTTEVSDDTKRASVPLKDSGDETSVIGLAQNLSATENVILPLPGSDILESSTPLPGVLLLNNDGILSSWWFVYADSIRQNIPYSGLISSGQATQAPSQPQAIAPTPAPAPTQQPAFGQSGFGTPSPFGQPAFGKPAGAPAFGSPSAMGASTMGATAFGKQSAPAFGSPSRLGGSPAPAFGKPSSPAPGPAFGTPSQPGASFGTPSTPGQPQFGKSGFGAMGSGLGQSSSPANPFGAKAAASSGGGFSSFSGGGGFSGFATAKPGESPFGAKQTSESPFAAKQPSESPFAATQPKASPFGTASAGESAFAKTSASPFGAKPQAPTSFPPPASSEVKNPFGAPQGGFELKSTFKGDGSAVNDGPKPDKPSSGAFSFGGSFDEMVSTPRKGSSSPSESMDDDTEDIEPVNKETFSIFGGATKPASQTPTSMFSSKTQTTKTTTSAENTKSPFSMFGATADQTRVTSPLSALSDKTETPKKNWSKTSSIDVEAPLPPDPTTRASYAAGDTSASDNVSKCSAEDAPLPPDFTKAKKSLQPEDDAPLPPDFLSLKKSAPTTDDAPLPPDFLTQKKTAPKTDDAPLPPDFLTQKKPTPKMDDAPLPPDFLAQKKTAPKADDAPLPPDFLTKPKKSETAVVPEEAPLPPDFTAKPKTKPFEEAVPIPDESDESGISDGDSEAADESDFSDSGEEITHDEAFIAKSKPSAQSSFGAVSEQSSTGGFFSSPGRNADDKSRLPRQLFGEVSKQPLLPPPGPIAQGNREPYRSPSPIRMGGKKNVLFSEKPHTRKGSTGALHSRKASLTQIAQRDGHLRKASDVAREEQEKQARAHAAAQLQEDDVLSLSDDDEDDRLRDELAQPVEPVDTLDPFLPHQNYMGETAKPGIAGQVERLYRDINSMVDTLGINARSMAGFLLHQQPKQPSDIDGWVMVLNSDQPADILDKKMALKDIERFEELIASIAQSLDNQRVQGVDEKLDACRDLLTKQVVTLRGQFASIRKTLDAHTDIGAILEAPLSAEQGALQHDLRTTFTNIQVKMTALEQAVSLLRAKIADIPQAHGTSRNRPTVEAVTKTIATMMSMAEGKSTDIDVLEAQMRKLGVDIAPTGPPSREASPFSTPRKNVAGRIPMTPGSRGSVDGSAYHTPESASRGLNFRASISGSVRQSRLRSVEGAGETALPHEDAVQYKAKKSRRQHLNANLKKAFEDKQAKVRGVDDW</sequence>
<feature type="compositionally biased region" description="Acidic residues" evidence="4">
    <location>
        <begin position="1202"/>
        <end position="1215"/>
    </location>
</feature>
<dbReference type="GO" id="GO:0017056">
    <property type="term" value="F:structural constituent of nuclear pore"/>
    <property type="evidence" value="ECO:0007669"/>
    <property type="project" value="TreeGrafter"/>
</dbReference>
<dbReference type="EMBL" id="MDYM01000013">
    <property type="protein sequence ID" value="OQD62205.1"/>
    <property type="molecule type" value="Genomic_DNA"/>
</dbReference>
<feature type="compositionally biased region" description="Acidic residues" evidence="4">
    <location>
        <begin position="1032"/>
        <end position="1057"/>
    </location>
</feature>
<evidence type="ECO:0000259" key="5">
    <source>
        <dbReference type="Pfam" id="PF16755"/>
    </source>
</evidence>
<evidence type="ECO:0000256" key="4">
    <source>
        <dbReference type="SAM" id="MobiDB-lite"/>
    </source>
</evidence>
<dbReference type="PANTHER" id="PTHR23193">
    <property type="entry name" value="NUCLEAR PORE COMPLEX PROTEIN NUP"/>
    <property type="match status" value="1"/>
</dbReference>
<feature type="compositionally biased region" description="Acidic residues" evidence="4">
    <location>
        <begin position="767"/>
        <end position="776"/>
    </location>
</feature>
<feature type="domain" description="Nucleoporin Nup159/Nup146 N-terminal" evidence="5">
    <location>
        <begin position="55"/>
        <end position="438"/>
    </location>
</feature>
<feature type="compositionally biased region" description="Low complexity" evidence="4">
    <location>
        <begin position="463"/>
        <end position="476"/>
    </location>
</feature>
<dbReference type="PANTHER" id="PTHR23193:SF23">
    <property type="entry name" value="NUCLEAR PORE COMPLEX PROTEIN NUP153"/>
    <property type="match status" value="1"/>
</dbReference>
<dbReference type="GO" id="GO:0005643">
    <property type="term" value="C:nuclear pore"/>
    <property type="evidence" value="ECO:0007669"/>
    <property type="project" value="TreeGrafter"/>
</dbReference>
<feature type="compositionally biased region" description="Low complexity" evidence="4">
    <location>
        <begin position="740"/>
        <end position="750"/>
    </location>
</feature>